<reference evidence="1 2" key="1">
    <citation type="submission" date="2019-05" db="EMBL/GenBank/DDBJ databases">
        <title>Emergence of the Ug99 lineage of the wheat stem rust pathogen through somatic hybridization.</title>
        <authorList>
            <person name="Li F."/>
            <person name="Upadhyaya N.M."/>
            <person name="Sperschneider J."/>
            <person name="Matny O."/>
            <person name="Nguyen-Phuc H."/>
            <person name="Mago R."/>
            <person name="Raley C."/>
            <person name="Miller M.E."/>
            <person name="Silverstein K.A.T."/>
            <person name="Henningsen E."/>
            <person name="Hirsch C.D."/>
            <person name="Visser B."/>
            <person name="Pretorius Z.A."/>
            <person name="Steffenson B.J."/>
            <person name="Schwessinger B."/>
            <person name="Dodds P.N."/>
            <person name="Figueroa M."/>
        </authorList>
    </citation>
    <scope>NUCLEOTIDE SEQUENCE [LARGE SCALE GENOMIC DNA]</scope>
    <source>
        <strain evidence="1 2">Ug99</strain>
    </source>
</reference>
<accession>A0A5B0RG28</accession>
<organism evidence="1 2">
    <name type="scientific">Puccinia graminis f. sp. tritici</name>
    <dbReference type="NCBI Taxonomy" id="56615"/>
    <lineage>
        <taxon>Eukaryota</taxon>
        <taxon>Fungi</taxon>
        <taxon>Dikarya</taxon>
        <taxon>Basidiomycota</taxon>
        <taxon>Pucciniomycotina</taxon>
        <taxon>Pucciniomycetes</taxon>
        <taxon>Pucciniales</taxon>
        <taxon>Pucciniaceae</taxon>
        <taxon>Puccinia</taxon>
    </lineage>
</organism>
<dbReference type="AlphaFoldDB" id="A0A5B0RG28"/>
<dbReference type="Proteomes" id="UP000325313">
    <property type="component" value="Unassembled WGS sequence"/>
</dbReference>
<dbReference type="EMBL" id="VDEP01000206">
    <property type="protein sequence ID" value="KAA1123893.1"/>
    <property type="molecule type" value="Genomic_DNA"/>
</dbReference>
<proteinExistence type="predicted"/>
<comment type="caution">
    <text evidence="1">The sequence shown here is derived from an EMBL/GenBank/DDBJ whole genome shotgun (WGS) entry which is preliminary data.</text>
</comment>
<evidence type="ECO:0000313" key="2">
    <source>
        <dbReference type="Proteomes" id="UP000325313"/>
    </source>
</evidence>
<gene>
    <name evidence="1" type="ORF">PGTUg99_028765</name>
</gene>
<protein>
    <submittedName>
        <fullName evidence="1">Uncharacterized protein</fullName>
    </submittedName>
</protein>
<evidence type="ECO:0000313" key="1">
    <source>
        <dbReference type="EMBL" id="KAA1123893.1"/>
    </source>
</evidence>
<sequence>MNRHAIKHFPNLVIAEADWPDNECSGSCHDYTPTTSDGDSVGVRGRDDVIGLIDCTAGCDHN</sequence>
<name>A0A5B0RG28_PUCGR</name>